<keyword evidence="6" id="KW-0342">GTP-binding</keyword>
<proteinExistence type="inferred from homology"/>
<evidence type="ECO:0000256" key="1">
    <source>
        <dbReference type="ARBA" id="ARBA00007733"/>
    </source>
</evidence>
<dbReference type="PANTHER" id="PTHR43381">
    <property type="entry name" value="TRANSLATION INITIATION FACTOR IF-2-RELATED"/>
    <property type="match status" value="1"/>
</dbReference>
<feature type="compositionally biased region" description="Low complexity" evidence="8">
    <location>
        <begin position="69"/>
        <end position="79"/>
    </location>
</feature>
<feature type="compositionally biased region" description="Basic and acidic residues" evidence="8">
    <location>
        <begin position="104"/>
        <end position="174"/>
    </location>
</feature>
<dbReference type="Gene3D" id="3.40.50.10050">
    <property type="entry name" value="Translation initiation factor IF- 2, domain 3"/>
    <property type="match status" value="1"/>
</dbReference>
<keyword evidence="4" id="KW-0547">Nucleotide-binding</keyword>
<dbReference type="InterPro" id="IPR027417">
    <property type="entry name" value="P-loop_NTPase"/>
</dbReference>
<feature type="region of interest" description="Disordered" evidence="8">
    <location>
        <begin position="1"/>
        <end position="189"/>
    </location>
</feature>
<dbReference type="Pfam" id="PF14578">
    <property type="entry name" value="GTP_EFTU_D4"/>
    <property type="match status" value="1"/>
</dbReference>
<keyword evidence="5" id="KW-0648">Protein biosynthesis</keyword>
<reference evidence="10" key="1">
    <citation type="submission" date="2021-05" db="EMBL/GenBank/DDBJ databases">
        <title>A free-living protist that lacks canonical eukaryotic 1 DNA replication and segregation systems.</title>
        <authorList>
            <person name="Salas-Leiva D.E."/>
            <person name="Tromer E.C."/>
            <person name="Curtis B.A."/>
            <person name="Jerlstrom-Hultqvist J."/>
            <person name="Kolisko M."/>
            <person name="Yi Z."/>
            <person name="Salas-Leiva J.S."/>
            <person name="Gallot-Lavallee L."/>
            <person name="Kops G.J.P.L."/>
            <person name="Archibald J.M."/>
            <person name="Simpson A.G.B."/>
            <person name="Roger A.J."/>
        </authorList>
    </citation>
    <scope>NUCLEOTIDE SEQUENCE</scope>
    <source>
        <strain evidence="10">BICM</strain>
    </source>
</reference>
<comment type="similarity">
    <text evidence="1">Belongs to the TRAFAC class translation factor GTPase superfamily. Classic translation factor GTPase family. IF-2 subfamily.</text>
</comment>
<dbReference type="FunFam" id="3.40.50.10050:FF:000002">
    <property type="entry name" value="Eukaryotic translation initiation factor 5B"/>
    <property type="match status" value="1"/>
</dbReference>
<evidence type="ECO:0000256" key="7">
    <source>
        <dbReference type="ARBA" id="ARBA00032478"/>
    </source>
</evidence>
<dbReference type="GO" id="GO:0005525">
    <property type="term" value="F:GTP binding"/>
    <property type="evidence" value="ECO:0007669"/>
    <property type="project" value="UniProtKB-KW"/>
</dbReference>
<dbReference type="Gene3D" id="3.40.50.300">
    <property type="entry name" value="P-loop containing nucleotide triphosphate hydrolases"/>
    <property type="match status" value="1"/>
</dbReference>
<dbReference type="InterPro" id="IPR009000">
    <property type="entry name" value="Transl_B-barrel_sf"/>
</dbReference>
<dbReference type="InterPro" id="IPR000795">
    <property type="entry name" value="T_Tr_GTP-bd_dom"/>
</dbReference>
<keyword evidence="10" id="KW-0251">Elongation factor</keyword>
<dbReference type="Proteomes" id="UP000717585">
    <property type="component" value="Unassembled WGS sequence"/>
</dbReference>
<dbReference type="GO" id="GO:0005739">
    <property type="term" value="C:mitochondrion"/>
    <property type="evidence" value="ECO:0007669"/>
    <property type="project" value="TreeGrafter"/>
</dbReference>
<dbReference type="CDD" id="cd03703">
    <property type="entry name" value="aeIF5B_II"/>
    <property type="match status" value="1"/>
</dbReference>
<dbReference type="SUPFAM" id="SSF52156">
    <property type="entry name" value="Initiation factor IF2/eIF5b, domain 3"/>
    <property type="match status" value="1"/>
</dbReference>
<feature type="compositionally biased region" description="Acidic residues" evidence="8">
    <location>
        <begin position="235"/>
        <end position="259"/>
    </location>
</feature>
<keyword evidence="11" id="KW-1185">Reference proteome</keyword>
<gene>
    <name evidence="10" type="ORF">J8273_8614</name>
</gene>
<dbReference type="InterPro" id="IPR015760">
    <property type="entry name" value="TIF_IF2"/>
</dbReference>
<dbReference type="SUPFAM" id="SSF52540">
    <property type="entry name" value="P-loop containing nucleoside triphosphate hydrolases"/>
    <property type="match status" value="1"/>
</dbReference>
<feature type="domain" description="Tr-type G" evidence="9">
    <location>
        <begin position="298"/>
        <end position="553"/>
    </location>
</feature>
<evidence type="ECO:0000256" key="4">
    <source>
        <dbReference type="ARBA" id="ARBA00022741"/>
    </source>
</evidence>
<accession>A0A8J6AZU7</accession>
<evidence type="ECO:0000313" key="11">
    <source>
        <dbReference type="Proteomes" id="UP000717585"/>
    </source>
</evidence>
<feature type="compositionally biased region" description="Low complexity" evidence="8">
    <location>
        <begin position="10"/>
        <end position="49"/>
    </location>
</feature>
<organism evidence="10 11">
    <name type="scientific">Carpediemonas membranifera</name>
    <dbReference type="NCBI Taxonomy" id="201153"/>
    <lineage>
        <taxon>Eukaryota</taxon>
        <taxon>Metamonada</taxon>
        <taxon>Carpediemonas-like organisms</taxon>
        <taxon>Carpediemonas</taxon>
    </lineage>
</organism>
<evidence type="ECO:0000313" key="10">
    <source>
        <dbReference type="EMBL" id="KAG9389927.1"/>
    </source>
</evidence>
<dbReference type="PRINTS" id="PR00315">
    <property type="entry name" value="ELONGATNFCT"/>
</dbReference>
<sequence length="941" mass="102581">MLGGAPLGQKKPAALGKAPAIGGLGGPAKPAAPLGGTAPLGGASKPAAPLGGGLGAPKAAAPLGGGLGAAKATAPLGGAAPLGGGAAPAASASKNKNKKKKAAKKAEPKPEEPKEDKETRQSAASKRVEMIKARQKAAAEEKRRQEEAAEAARLKAEEEERLTREEEERKAAERKARKAAKKEKVKEAKAAVIDPRVLEMRRQVEERQRIQAEKKRAEEEAKRLAEEAKAAAAEEGLEDWEDEEDWEAELDDDEEWEASDQDKEAEGEAMTELESEQRIQVPSAIPVAAEPIFKDEDMRSPIICILGHVDTGKTKLLDKIRATNVQTGEAGGITQQIGASFFPRDCIEKNIARLPEDLRVDCKPPGLLIIDTPGHESFTNLRSRGASLCDLAILVIDITAKDLEQQAAESIDILRKSNVPFVIALNKIDLIGNREWRVLGPDASSKLSLESQAPHVQHHFHKNWQWLQGKITEKKGLNMEYYWKLLEAKQAPVEKSKQKKSKGKKGKVETPDQAIDDITSADSYIHVVPTSAISGEGIPDILMMLMRLSQEQMRGRLEYEDEIAATILEVKRIEGLGVTIDVVLTNGTLHEGDTIVVAGMNGPIVSTIRGLLTPQPLKELRVKSDYVHHKAVKAAMGVKVLAEGMDHAVAGASLYVARNPAEVETYKRVAMEEVDGAMQAKESEGVYVMASTLGSLEALMAFLADEKVPVMGTNLGTVHKIDVTKASIMRERGHPEYAMILAFDVEVAADAMLEAERLGVKIFTAPIIYHLTEHFKAHVAEQHEIAVAEARKSSVFPMLAEFIMPIFCGDAHEPTIIGLRVKHGVLKPGMPIFLADSKGEDFEVRTLLGPVMRIEKDKESVAEAKAEDEVAVSVSTDHRIVKEKVFPYDKTNKKWGDHVLLSKMDRASIDNLKEFRADFKNEVNWSLVKKIKNTLDIDDPQ</sequence>
<dbReference type="Pfam" id="PF11987">
    <property type="entry name" value="IF-2"/>
    <property type="match status" value="1"/>
</dbReference>
<feature type="compositionally biased region" description="Basic and acidic residues" evidence="8">
    <location>
        <begin position="205"/>
        <end position="229"/>
    </location>
</feature>
<evidence type="ECO:0000256" key="3">
    <source>
        <dbReference type="ARBA" id="ARBA00022540"/>
    </source>
</evidence>
<dbReference type="AlphaFoldDB" id="A0A8J6AZU7"/>
<dbReference type="InterPro" id="IPR036925">
    <property type="entry name" value="TIF_IF2_dom3_sf"/>
</dbReference>
<dbReference type="SUPFAM" id="SSF50447">
    <property type="entry name" value="Translation proteins"/>
    <property type="match status" value="1"/>
</dbReference>
<dbReference type="NCBIfam" id="TIGR00231">
    <property type="entry name" value="small_GTP"/>
    <property type="match status" value="1"/>
</dbReference>
<comment type="caution">
    <text evidence="10">The sequence shown here is derived from an EMBL/GenBank/DDBJ whole genome shotgun (WGS) entry which is preliminary data.</text>
</comment>
<dbReference type="InterPro" id="IPR023115">
    <property type="entry name" value="TIF_IF2_dom3"/>
</dbReference>
<dbReference type="OrthoDB" id="4928at2759"/>
<protein>
    <recommendedName>
        <fullName evidence="2">Eukaryotic translation initiation factor 5B</fullName>
    </recommendedName>
    <alternativeName>
        <fullName evidence="7">Translation initiation factor IF-2</fullName>
    </alternativeName>
</protein>
<keyword evidence="3" id="KW-0396">Initiation factor</keyword>
<evidence type="ECO:0000259" key="9">
    <source>
        <dbReference type="PROSITE" id="PS51722"/>
    </source>
</evidence>
<dbReference type="GO" id="GO:0003924">
    <property type="term" value="F:GTPase activity"/>
    <property type="evidence" value="ECO:0007669"/>
    <property type="project" value="InterPro"/>
</dbReference>
<dbReference type="GO" id="GO:0003746">
    <property type="term" value="F:translation elongation factor activity"/>
    <property type="evidence" value="ECO:0007669"/>
    <property type="project" value="UniProtKB-KW"/>
</dbReference>
<feature type="region of interest" description="Disordered" evidence="8">
    <location>
        <begin position="205"/>
        <end position="277"/>
    </location>
</feature>
<dbReference type="PANTHER" id="PTHR43381:SF4">
    <property type="entry name" value="EUKARYOTIC TRANSLATION INITIATION FACTOR 5B"/>
    <property type="match status" value="1"/>
</dbReference>
<evidence type="ECO:0000256" key="6">
    <source>
        <dbReference type="ARBA" id="ARBA00023134"/>
    </source>
</evidence>
<dbReference type="FunFam" id="2.40.30.10:FF:000013">
    <property type="entry name" value="eukaryotic translation initiation factor 5B"/>
    <property type="match status" value="1"/>
</dbReference>
<evidence type="ECO:0000256" key="2">
    <source>
        <dbReference type="ARBA" id="ARBA00013824"/>
    </source>
</evidence>
<evidence type="ECO:0000256" key="5">
    <source>
        <dbReference type="ARBA" id="ARBA00022917"/>
    </source>
</evidence>
<dbReference type="PROSITE" id="PS51722">
    <property type="entry name" value="G_TR_2"/>
    <property type="match status" value="1"/>
</dbReference>
<dbReference type="Pfam" id="PF00009">
    <property type="entry name" value="GTP_EFTU"/>
    <property type="match status" value="1"/>
</dbReference>
<dbReference type="GO" id="GO:0003743">
    <property type="term" value="F:translation initiation factor activity"/>
    <property type="evidence" value="ECO:0007669"/>
    <property type="project" value="UniProtKB-KW"/>
</dbReference>
<evidence type="ECO:0000256" key="8">
    <source>
        <dbReference type="SAM" id="MobiDB-lite"/>
    </source>
</evidence>
<dbReference type="Gene3D" id="2.40.30.10">
    <property type="entry name" value="Translation factors"/>
    <property type="match status" value="2"/>
</dbReference>
<dbReference type="CDD" id="cd01887">
    <property type="entry name" value="IF2_eIF5B"/>
    <property type="match status" value="1"/>
</dbReference>
<dbReference type="InterPro" id="IPR029459">
    <property type="entry name" value="EFTU-type"/>
</dbReference>
<dbReference type="InterPro" id="IPR005225">
    <property type="entry name" value="Small_GTP-bd"/>
</dbReference>
<name>A0A8J6AZU7_9EUKA</name>
<dbReference type="EMBL" id="JAHDYR010000067">
    <property type="protein sequence ID" value="KAG9389927.1"/>
    <property type="molecule type" value="Genomic_DNA"/>
</dbReference>